<comment type="caution">
    <text evidence="1">The sequence shown here is derived from an EMBL/GenBank/DDBJ whole genome shotgun (WGS) entry which is preliminary data.</text>
</comment>
<evidence type="ECO:0000313" key="1">
    <source>
        <dbReference type="EMBL" id="MFC0560290.1"/>
    </source>
</evidence>
<gene>
    <name evidence="1" type="ORF">ACFFH4_14735</name>
</gene>
<keyword evidence="2" id="KW-1185">Reference proteome</keyword>
<sequence length="400" mass="44511">MKQKIGNVGLLDLRNATTESIKGIERINNVGLVFYKKGNAHLLSSLNIGNIGKSLEIPDDHQFINGSLSIDEAFLISLQEPKKYFVNGAVIIAPDVSEEKIKKNLLTFQVNGAIYCPTSLSGIVRDLVTGSMGEVVTYDEALPRFELGEFTLTNAFLQAIEQPLHLVVAGVLRLSADLNMNLFNERLSKLEVKGVVSLHEEQEPSFHKKISSLLGCVLQVTPAGFQSFKKQLRLNGRSIKRFKQAKIHTKKPILLEKDITREAFTKAIDQIHTKSIIICHEDLEDLVYERCNVLDTEVITYAQEFVFVEGEQVWSEDQILAFDSPITLIVDGTLTFESGVKGESLKQKMADIHLFGQINVAEKKLAGTLQSFIGINHGEIKEESLKEEATYLANIGELSL</sequence>
<protein>
    <submittedName>
        <fullName evidence="1">Uncharacterized protein</fullName>
    </submittedName>
</protein>
<reference evidence="1 2" key="1">
    <citation type="submission" date="2024-09" db="EMBL/GenBank/DDBJ databases">
        <authorList>
            <person name="Sun Q."/>
            <person name="Mori K."/>
        </authorList>
    </citation>
    <scope>NUCLEOTIDE SEQUENCE [LARGE SCALE GENOMIC DNA]</scope>
    <source>
        <strain evidence="1 2">NCAIM B.02301</strain>
    </source>
</reference>
<dbReference type="RefSeq" id="WP_273847231.1">
    <property type="nucleotide sequence ID" value="NZ_JAQQWT010000024.1"/>
</dbReference>
<evidence type="ECO:0000313" key="2">
    <source>
        <dbReference type="Proteomes" id="UP001589833"/>
    </source>
</evidence>
<dbReference type="EMBL" id="JBHLTR010000021">
    <property type="protein sequence ID" value="MFC0560290.1"/>
    <property type="molecule type" value="Genomic_DNA"/>
</dbReference>
<accession>A0ABV6NHP5</accession>
<name>A0ABV6NHP5_9BACI</name>
<dbReference type="Proteomes" id="UP001589833">
    <property type="component" value="Unassembled WGS sequence"/>
</dbReference>
<organism evidence="1 2">
    <name type="scientific">Halalkalibacter alkalisediminis</name>
    <dbReference type="NCBI Taxonomy" id="935616"/>
    <lineage>
        <taxon>Bacteria</taxon>
        <taxon>Bacillati</taxon>
        <taxon>Bacillota</taxon>
        <taxon>Bacilli</taxon>
        <taxon>Bacillales</taxon>
        <taxon>Bacillaceae</taxon>
        <taxon>Halalkalibacter</taxon>
    </lineage>
</organism>
<proteinExistence type="predicted"/>